<keyword evidence="2 6" id="KW-0378">Hydrolase</keyword>
<dbReference type="GO" id="GO:0008420">
    <property type="term" value="F:RNA polymerase II CTD heptapeptide repeat phosphatase activity"/>
    <property type="evidence" value="ECO:0007669"/>
    <property type="project" value="UniProtKB-UniRule"/>
</dbReference>
<gene>
    <name evidence="10" type="ORF">IFM89_031252</name>
</gene>
<comment type="catalytic activity">
    <reaction evidence="5 6">
        <text>O-phospho-L-threonyl-[protein] + H2O = L-threonyl-[protein] + phosphate</text>
        <dbReference type="Rhea" id="RHEA:47004"/>
        <dbReference type="Rhea" id="RHEA-COMP:11060"/>
        <dbReference type="Rhea" id="RHEA-COMP:11605"/>
        <dbReference type="ChEBI" id="CHEBI:15377"/>
        <dbReference type="ChEBI" id="CHEBI:30013"/>
        <dbReference type="ChEBI" id="CHEBI:43474"/>
        <dbReference type="ChEBI" id="CHEBI:61977"/>
        <dbReference type="EC" id="3.1.3.16"/>
    </reaction>
</comment>
<dbReference type="OrthoDB" id="10249888at2759"/>
<feature type="non-terminal residue" evidence="10">
    <location>
        <position position="1"/>
    </location>
</feature>
<evidence type="ECO:0000259" key="9">
    <source>
        <dbReference type="PROSITE" id="PS50969"/>
    </source>
</evidence>
<evidence type="ECO:0000256" key="6">
    <source>
        <dbReference type="RuleBase" id="RU366066"/>
    </source>
</evidence>
<comment type="function">
    <text evidence="6">This promotes the activity of RNA polymerase II.</text>
</comment>
<dbReference type="Pfam" id="PF03031">
    <property type="entry name" value="NIF"/>
    <property type="match status" value="1"/>
</dbReference>
<dbReference type="CDD" id="cd07521">
    <property type="entry name" value="HAD_FCP1-like"/>
    <property type="match status" value="1"/>
</dbReference>
<dbReference type="Gene3D" id="3.40.50.1000">
    <property type="entry name" value="HAD superfamily/HAD-like"/>
    <property type="match status" value="1"/>
</dbReference>
<dbReference type="SUPFAM" id="SSF52113">
    <property type="entry name" value="BRCT domain"/>
    <property type="match status" value="1"/>
</dbReference>
<evidence type="ECO:0000256" key="1">
    <source>
        <dbReference type="ARBA" id="ARBA00004123"/>
    </source>
</evidence>
<sequence>IPSFGSSAVSSIISTMDKGKQKWTNTEVNSNQLRFSGEIMYPNSLITSEMFYPRPYCASTGDVATDEELASTWSSHRREDATILHPYESTLKSVYAYRQTCSSHPLPHPAAMQRVDTIAHRYVGSSSVQEQLPAKRVGQLVSGLSSLSATQQNRDPWLQSFSSKMTAVDYNQLLQSVDYNQLRREDIEGIICSRKYRINEESACDPHSFKRQRMGFPSLGDQQLTDSCISNTGFLFPTALQKAVTNSTMPISLMMDQQKQSADIQQLVASKKPSSTSAIVADPLLQVSLSKSSANEQKSAGTHNDLVPTTQEQPLSKKFCLKPLDPRRKLYEATFEQNDNSGHEKINTTGTIPGGNDDIPAVRHQVKLPEISNSECVPTPDIAWKFTKQLKCVGQKFSASEATTLSYTSTRIASSESAQINTSDIPTFQHQMKLPEISNSECIPTPDIAWKFTKQLKCVGQKFSASEATTLPYTGTRIASSESVQINRSDIPAFRHQIKLPLISNSELVPTPDIAWKFTKQLKCVGQKVYASEATSLPYTGTRIASSESIQINSCNADVRAKMRDINDQRSTGTDLMPEGDKMGTLQTQNAWGDITHVIEGYNDHEKADIRRERASRIEEQNAMFAARKLSLVLDLDHTLLHSATILDLNVPSYAKLKGKEERDCKKKQRHLFHLSEADMWIKLRPGIWNFLEKASKLFELHLYTLRNKKFATGIANLLDPSGALFAGRVISGGEDHDIMGGNNELAKFKNLDDVKGMASAILILDDSEDDWPHMKRNLIVVERYIYFPGKVPHSGHKPQQLLKLDRDEREEDGTLASSLEVLINVHQHFFLGPFLNHVDVRNILSVEKQNALAGCRIVFSGLFRFDESHPEKHPLWQLAEQFGAVCILQMDQDVTHVVACSGRTTKVKKALSDGKYVVRRRW</sequence>
<proteinExistence type="predicted"/>
<dbReference type="AlphaFoldDB" id="A0A835MCW6"/>
<dbReference type="InterPro" id="IPR036420">
    <property type="entry name" value="BRCT_dom_sf"/>
</dbReference>
<dbReference type="Gene3D" id="3.40.50.10190">
    <property type="entry name" value="BRCT domain"/>
    <property type="match status" value="1"/>
</dbReference>
<feature type="domain" description="BRCT" evidence="8">
    <location>
        <begin position="848"/>
        <end position="923"/>
    </location>
</feature>
<accession>A0A835MCW6</accession>
<keyword evidence="11" id="KW-1185">Reference proteome</keyword>
<comment type="subcellular location">
    <subcellularLocation>
        <location evidence="1 6">Nucleus</location>
    </subcellularLocation>
</comment>
<evidence type="ECO:0000256" key="3">
    <source>
        <dbReference type="ARBA" id="ARBA00023242"/>
    </source>
</evidence>
<dbReference type="InterPro" id="IPR011947">
    <property type="entry name" value="FCP1_euk"/>
</dbReference>
<dbReference type="Proteomes" id="UP000631114">
    <property type="component" value="Unassembled WGS sequence"/>
</dbReference>
<evidence type="ECO:0000256" key="2">
    <source>
        <dbReference type="ARBA" id="ARBA00022801"/>
    </source>
</evidence>
<dbReference type="EMBL" id="JADFTS010000002">
    <property type="protein sequence ID" value="KAF9622449.1"/>
    <property type="molecule type" value="Genomic_DNA"/>
</dbReference>
<dbReference type="PANTHER" id="PTHR23081">
    <property type="entry name" value="RNA POLYMERASE II CTD PHOSPHATASE"/>
    <property type="match status" value="1"/>
</dbReference>
<dbReference type="InterPro" id="IPR023214">
    <property type="entry name" value="HAD_sf"/>
</dbReference>
<evidence type="ECO:0000256" key="4">
    <source>
        <dbReference type="ARBA" id="ARBA00047761"/>
    </source>
</evidence>
<dbReference type="InterPro" id="IPR004274">
    <property type="entry name" value="FCP1_dom"/>
</dbReference>
<evidence type="ECO:0000313" key="11">
    <source>
        <dbReference type="Proteomes" id="UP000631114"/>
    </source>
</evidence>
<protein>
    <recommendedName>
        <fullName evidence="6">RNA polymerase II C-terminal domain phosphatase-like</fullName>
        <ecNumber evidence="6">3.1.3.16</ecNumber>
    </recommendedName>
</protein>
<dbReference type="PANTHER" id="PTHR23081:SF2">
    <property type="entry name" value="RNA POLYMERASE II C-TERMINAL DOMAIN PHOSPHATASE-LIKE 3"/>
    <property type="match status" value="1"/>
</dbReference>
<reference evidence="10 11" key="1">
    <citation type="submission" date="2020-10" db="EMBL/GenBank/DDBJ databases">
        <title>The Coptis chinensis genome and diversification of protoberbering-type alkaloids.</title>
        <authorList>
            <person name="Wang B."/>
            <person name="Shu S."/>
            <person name="Song C."/>
            <person name="Liu Y."/>
        </authorList>
    </citation>
    <scope>NUCLEOTIDE SEQUENCE [LARGE SCALE GENOMIC DNA]</scope>
    <source>
        <strain evidence="10">HL-2020</strain>
        <tissue evidence="10">Leaf</tissue>
    </source>
</reference>
<evidence type="ECO:0000259" key="8">
    <source>
        <dbReference type="PROSITE" id="PS50172"/>
    </source>
</evidence>
<feature type="region of interest" description="Disordered" evidence="7">
    <location>
        <begin position="340"/>
        <end position="359"/>
    </location>
</feature>
<dbReference type="InterPro" id="IPR039189">
    <property type="entry name" value="Fcp1"/>
</dbReference>
<name>A0A835MCW6_9MAGN</name>
<feature type="domain" description="FCP1 homology" evidence="9">
    <location>
        <begin position="625"/>
        <end position="806"/>
    </location>
</feature>
<dbReference type="SMART" id="SM00577">
    <property type="entry name" value="CPDc"/>
    <property type="match status" value="1"/>
</dbReference>
<organism evidence="10 11">
    <name type="scientific">Coptis chinensis</name>
    <dbReference type="NCBI Taxonomy" id="261450"/>
    <lineage>
        <taxon>Eukaryota</taxon>
        <taxon>Viridiplantae</taxon>
        <taxon>Streptophyta</taxon>
        <taxon>Embryophyta</taxon>
        <taxon>Tracheophyta</taxon>
        <taxon>Spermatophyta</taxon>
        <taxon>Magnoliopsida</taxon>
        <taxon>Ranunculales</taxon>
        <taxon>Ranunculaceae</taxon>
        <taxon>Coptidoideae</taxon>
        <taxon>Coptis</taxon>
    </lineage>
</organism>
<dbReference type="InterPro" id="IPR036412">
    <property type="entry name" value="HAD-like_sf"/>
</dbReference>
<dbReference type="NCBIfam" id="TIGR02250">
    <property type="entry name" value="FCP1_euk"/>
    <property type="match status" value="1"/>
</dbReference>
<keyword evidence="3 6" id="KW-0539">Nucleus</keyword>
<evidence type="ECO:0000313" key="10">
    <source>
        <dbReference type="EMBL" id="KAF9622449.1"/>
    </source>
</evidence>
<dbReference type="PROSITE" id="PS50172">
    <property type="entry name" value="BRCT"/>
    <property type="match status" value="1"/>
</dbReference>
<dbReference type="GO" id="GO:0005634">
    <property type="term" value="C:nucleus"/>
    <property type="evidence" value="ECO:0007669"/>
    <property type="project" value="UniProtKB-SubCell"/>
</dbReference>
<comment type="caution">
    <text evidence="10">The sequence shown here is derived from an EMBL/GenBank/DDBJ whole genome shotgun (WGS) entry which is preliminary data.</text>
</comment>
<dbReference type="Pfam" id="PF12738">
    <property type="entry name" value="PTCB-BRCT"/>
    <property type="match status" value="1"/>
</dbReference>
<evidence type="ECO:0000256" key="7">
    <source>
        <dbReference type="SAM" id="MobiDB-lite"/>
    </source>
</evidence>
<dbReference type="SUPFAM" id="SSF56784">
    <property type="entry name" value="HAD-like"/>
    <property type="match status" value="1"/>
</dbReference>
<dbReference type="CDD" id="cd17729">
    <property type="entry name" value="BRCT_CTDP1"/>
    <property type="match status" value="1"/>
</dbReference>
<dbReference type="EC" id="3.1.3.16" evidence="6"/>
<dbReference type="InterPro" id="IPR001357">
    <property type="entry name" value="BRCT_dom"/>
</dbReference>
<evidence type="ECO:0000256" key="5">
    <source>
        <dbReference type="ARBA" id="ARBA00048336"/>
    </source>
</evidence>
<dbReference type="PROSITE" id="PS50969">
    <property type="entry name" value="FCP1"/>
    <property type="match status" value="1"/>
</dbReference>
<comment type="catalytic activity">
    <reaction evidence="4 6">
        <text>O-phospho-L-seryl-[protein] + H2O = L-seryl-[protein] + phosphate</text>
        <dbReference type="Rhea" id="RHEA:20629"/>
        <dbReference type="Rhea" id="RHEA-COMP:9863"/>
        <dbReference type="Rhea" id="RHEA-COMP:11604"/>
        <dbReference type="ChEBI" id="CHEBI:15377"/>
        <dbReference type="ChEBI" id="CHEBI:29999"/>
        <dbReference type="ChEBI" id="CHEBI:43474"/>
        <dbReference type="ChEBI" id="CHEBI:83421"/>
        <dbReference type="EC" id="3.1.3.16"/>
    </reaction>
</comment>